<keyword evidence="4" id="KW-1185">Reference proteome</keyword>
<evidence type="ECO:0000256" key="1">
    <source>
        <dbReference type="SAM" id="Coils"/>
    </source>
</evidence>
<sequence>MPRRGRSKTSKGESAEFKDSGSKRNQSRHGKSDNKSGASGGSTVSAPNNAKLGAAPSVQDGADRAAATRKKSRGGSKRRLREKLYKEMINGCASCFRRMKKGRKGGKHHRKGHHGDSESGHSDHSGHSGHSDHSVHSGHSGGDKKKKKKKWPWQKEKKSKSGSKGRDKHAGGDAAKAAVVNSAASSSSVASVGEHGDNRSGGSGHSVGKRSKHSSRSSLKSRSRGGAVSTASSRDRMNVKFNESVRVQEIPHKDAKSDPGLVHEAVSSGDQMAAAQAAAHFQLAQVHHPHHPQQGGHHPQQDAHHHQAHQHPSDGSVDGSASGDLDLMGSPNSQLDMHGDDSIMELNQDEEPPGALGMCPTQSEHDLAKGLDTFSAKSTNSAVLDDISHIYDPCGRYTRKELVCMMEKLVSGINARESLKARYDEEITRLSISNEYSGDKIKMANDRLLCLVQDQENLDLALKNSSEKLNRNFLQLTRERKRVAGAVDLREDFDKYLQTQISTKTKFVQDYAQILGKLEGLVDDSSLQWIQRETMISTESEALERVHRSAEKEHCALQAEMNKHEALFATRVAQNKKLESVVQNELEKYAKKQQEILKFNEKRIRALEGCIRTMQLDREVMYGEIAENRHRLKEVVEGRINALMDKVHQYKDILKTVREEVENLLCSCQTDNVASLRISPAFSTYTKLIGALDLASLERKVNCAEKCCERAELAFKNRNNQKRDLYEIRRSHVDSQRRQMLDSEQEYFLMEPVEVPGTESKSEFKRSVDDFTSCGYKYASGAATAPTAQLDEQTQEPEKKEGGTQSAQEVRSSLKPKTEEARYSKAVEDFITAGLTGNVADAEKTITMNETDHLLQLQQSLKLDEKPGMRRRSMLQSLSASPKNVAILGIRYPSSFFTDSNIALVNASFESGASLNTKPFGPHKSLQDLQNWWRNQKSKDSIDYPAHLEQVRRARQSLMQADLLLNVAEEPARRNANTSDQFTSTMGTQREVSVSQQRPEHHFEPAKHEETPIDLVESPRLTPRPSLASAEKVEKEKGKSTLEGATKTENPVTDLPYVTLDVEQHPDKTEECLQKLIDDSVYNMTWATKVLYKYRCIEQSKHELEELSSDAGSCSSSRRTKEFRNNYSEPILPSQEHAVAELDVGSSSASILASPRTPRDEGNNELLQQESTSDGISRSSHDLYESSAHAFWNRPGLPLPLSARSSLSGSFAPRPVWHAESLLRNLLSHGNSITGYRNSPSSSSLPENQLQSASLNAKFDRFFRPDSEDIHLAASQDPDFWTDMIVAPSPGGSRDEPNYTAQVVDFLQKQSAKTATLLSAQLSRLSEYLAVQTRPETSNIRLDKLGYVYFPLAPLHVTEPTSIFGKSDASPYDGYNTRFINLYWLHYVRLFGGRAGGTFSKKRMIEKTCQGMLGCDNVASVRLQGHELTPEVVRRMADDSTCAQLWPQKTPVDFDGIKVLIVLPMKAGATITADSLREGLCQLQSAAQTSDGEICILIR</sequence>
<name>A0A1W0WA28_HYPEX</name>
<feature type="region of interest" description="Disordered" evidence="2">
    <location>
        <begin position="1149"/>
        <end position="1180"/>
    </location>
</feature>
<dbReference type="OrthoDB" id="10069724at2759"/>
<feature type="compositionally biased region" description="Basic residues" evidence="2">
    <location>
        <begin position="207"/>
        <end position="223"/>
    </location>
</feature>
<dbReference type="EMBL" id="MTYJ01000155">
    <property type="protein sequence ID" value="OQV12030.1"/>
    <property type="molecule type" value="Genomic_DNA"/>
</dbReference>
<dbReference type="Proteomes" id="UP000192578">
    <property type="component" value="Unassembled WGS sequence"/>
</dbReference>
<feature type="region of interest" description="Disordered" evidence="2">
    <location>
        <begin position="974"/>
        <end position="1051"/>
    </location>
</feature>
<proteinExistence type="predicted"/>
<feature type="coiled-coil region" evidence="1">
    <location>
        <begin position="575"/>
        <end position="602"/>
    </location>
</feature>
<evidence type="ECO:0000313" key="3">
    <source>
        <dbReference type="EMBL" id="OQV12030.1"/>
    </source>
</evidence>
<accession>A0A1W0WA28</accession>
<feature type="compositionally biased region" description="Basic and acidic residues" evidence="2">
    <location>
        <begin position="998"/>
        <end position="1011"/>
    </location>
</feature>
<feature type="compositionally biased region" description="Low complexity" evidence="2">
    <location>
        <begin position="172"/>
        <end position="192"/>
    </location>
</feature>
<feature type="compositionally biased region" description="Basic and acidic residues" evidence="2">
    <location>
        <begin position="114"/>
        <end position="135"/>
    </location>
</feature>
<protein>
    <submittedName>
        <fullName evidence="3">Uncharacterized protein</fullName>
    </submittedName>
</protein>
<evidence type="ECO:0000256" key="2">
    <source>
        <dbReference type="SAM" id="MobiDB-lite"/>
    </source>
</evidence>
<organism evidence="3 4">
    <name type="scientific">Hypsibius exemplaris</name>
    <name type="common">Freshwater tardigrade</name>
    <dbReference type="NCBI Taxonomy" id="2072580"/>
    <lineage>
        <taxon>Eukaryota</taxon>
        <taxon>Metazoa</taxon>
        <taxon>Ecdysozoa</taxon>
        <taxon>Tardigrada</taxon>
        <taxon>Eutardigrada</taxon>
        <taxon>Parachela</taxon>
        <taxon>Hypsibioidea</taxon>
        <taxon>Hypsibiidae</taxon>
        <taxon>Hypsibius</taxon>
    </lineage>
</organism>
<feature type="compositionally biased region" description="Basic residues" evidence="2">
    <location>
        <begin position="97"/>
        <end position="113"/>
    </location>
</feature>
<feature type="compositionally biased region" description="Basic and acidic residues" evidence="2">
    <location>
        <begin position="1031"/>
        <end position="1040"/>
    </location>
</feature>
<feature type="compositionally biased region" description="Low complexity" evidence="2">
    <location>
        <begin position="271"/>
        <end position="285"/>
    </location>
</feature>
<feature type="compositionally biased region" description="Low complexity" evidence="2">
    <location>
        <begin position="313"/>
        <end position="326"/>
    </location>
</feature>
<feature type="compositionally biased region" description="Basic residues" evidence="2">
    <location>
        <begin position="144"/>
        <end position="163"/>
    </location>
</feature>
<feature type="compositionally biased region" description="Polar residues" evidence="2">
    <location>
        <begin position="1165"/>
        <end position="1178"/>
    </location>
</feature>
<feature type="compositionally biased region" description="Polar residues" evidence="2">
    <location>
        <begin position="35"/>
        <end position="48"/>
    </location>
</feature>
<keyword evidence="1" id="KW-0175">Coiled coil</keyword>
<feature type="compositionally biased region" description="Basic and acidic residues" evidence="2">
    <location>
        <begin position="10"/>
        <end position="22"/>
    </location>
</feature>
<gene>
    <name evidence="3" type="ORF">BV898_13680</name>
</gene>
<feature type="compositionally biased region" description="Polar residues" evidence="2">
    <location>
        <begin position="975"/>
        <end position="997"/>
    </location>
</feature>
<feature type="region of interest" description="Disordered" evidence="2">
    <location>
        <begin position="1"/>
        <end position="339"/>
    </location>
</feature>
<feature type="compositionally biased region" description="Basic residues" evidence="2">
    <location>
        <begin position="67"/>
        <end position="81"/>
    </location>
</feature>
<evidence type="ECO:0000313" key="4">
    <source>
        <dbReference type="Proteomes" id="UP000192578"/>
    </source>
</evidence>
<comment type="caution">
    <text evidence="3">The sequence shown here is derived from an EMBL/GenBank/DDBJ whole genome shotgun (WGS) entry which is preliminary data.</text>
</comment>
<reference evidence="4" key="1">
    <citation type="submission" date="2017-01" db="EMBL/GenBank/DDBJ databases">
        <title>Comparative genomics of anhydrobiosis in the tardigrade Hypsibius dujardini.</title>
        <authorList>
            <person name="Yoshida Y."/>
            <person name="Koutsovoulos G."/>
            <person name="Laetsch D."/>
            <person name="Stevens L."/>
            <person name="Kumar S."/>
            <person name="Horikawa D."/>
            <person name="Ishino K."/>
            <person name="Komine S."/>
            <person name="Tomita M."/>
            <person name="Blaxter M."/>
            <person name="Arakawa K."/>
        </authorList>
    </citation>
    <scope>NUCLEOTIDE SEQUENCE [LARGE SCALE GENOMIC DNA]</scope>
    <source>
        <strain evidence="4">Z151</strain>
    </source>
</reference>
<feature type="region of interest" description="Disordered" evidence="2">
    <location>
        <begin position="784"/>
        <end position="820"/>
    </location>
</feature>